<feature type="signal peptide" evidence="1">
    <location>
        <begin position="1"/>
        <end position="24"/>
    </location>
</feature>
<sequence length="121" mass="13687">MTKKSLLGCMVSVMVLSYSAMAHADNANVLKLEVGQYYDQSKPFQADKGTLEITIENEGPDVAYYYVFEYCDYLECPVVTWGDVEQGEKKLDSFQVLSGKYIFKIESPEGNTNARAFVRQQ</sequence>
<name>A0A926RX05_9BACL</name>
<proteinExistence type="predicted"/>
<organism evidence="2 3">
    <name type="scientific">Polycladospora coralii</name>
    <dbReference type="NCBI Taxonomy" id="2771432"/>
    <lineage>
        <taxon>Bacteria</taxon>
        <taxon>Bacillati</taxon>
        <taxon>Bacillota</taxon>
        <taxon>Bacilli</taxon>
        <taxon>Bacillales</taxon>
        <taxon>Thermoactinomycetaceae</taxon>
        <taxon>Polycladospora</taxon>
    </lineage>
</organism>
<protein>
    <submittedName>
        <fullName evidence="2">Uncharacterized protein</fullName>
    </submittedName>
</protein>
<reference evidence="2" key="1">
    <citation type="submission" date="2020-09" db="EMBL/GenBank/DDBJ databases">
        <title>A novel bacterium of genus Hazenella, isolated from South China Sea.</title>
        <authorList>
            <person name="Huang H."/>
            <person name="Mo K."/>
            <person name="Hu Y."/>
        </authorList>
    </citation>
    <scope>NUCLEOTIDE SEQUENCE</scope>
    <source>
        <strain evidence="2">IB182357</strain>
    </source>
</reference>
<dbReference type="EMBL" id="JACXAH010000008">
    <property type="protein sequence ID" value="MBD1372061.1"/>
    <property type="molecule type" value="Genomic_DNA"/>
</dbReference>
<accession>A0A926RX05</accession>
<dbReference type="RefSeq" id="WP_191139490.1">
    <property type="nucleotide sequence ID" value="NZ_JACXAG020000003.1"/>
</dbReference>
<keyword evidence="3" id="KW-1185">Reference proteome</keyword>
<evidence type="ECO:0000256" key="1">
    <source>
        <dbReference type="SAM" id="SignalP"/>
    </source>
</evidence>
<dbReference type="AlphaFoldDB" id="A0A926RX05"/>
<gene>
    <name evidence="2" type="ORF">IC620_06770</name>
</gene>
<dbReference type="Proteomes" id="UP000661691">
    <property type="component" value="Unassembled WGS sequence"/>
</dbReference>
<evidence type="ECO:0000313" key="2">
    <source>
        <dbReference type="EMBL" id="MBD1372061.1"/>
    </source>
</evidence>
<evidence type="ECO:0000313" key="3">
    <source>
        <dbReference type="Proteomes" id="UP000661691"/>
    </source>
</evidence>
<keyword evidence="1" id="KW-0732">Signal</keyword>
<feature type="chain" id="PRO_5036793939" evidence="1">
    <location>
        <begin position="25"/>
        <end position="121"/>
    </location>
</feature>
<comment type="caution">
    <text evidence="2">The sequence shown here is derived from an EMBL/GenBank/DDBJ whole genome shotgun (WGS) entry which is preliminary data.</text>
</comment>